<dbReference type="EMBL" id="MT141913">
    <property type="protein sequence ID" value="QJA71951.1"/>
    <property type="molecule type" value="Genomic_DNA"/>
</dbReference>
<evidence type="ECO:0000313" key="1">
    <source>
        <dbReference type="EMBL" id="QJA71951.1"/>
    </source>
</evidence>
<protein>
    <submittedName>
        <fullName evidence="1">Uncharacterized protein</fullName>
    </submittedName>
</protein>
<organism evidence="1">
    <name type="scientific">viral metagenome</name>
    <dbReference type="NCBI Taxonomy" id="1070528"/>
    <lineage>
        <taxon>unclassified sequences</taxon>
        <taxon>metagenomes</taxon>
        <taxon>organismal metagenomes</taxon>
    </lineage>
</organism>
<dbReference type="AlphaFoldDB" id="A0A6M3JS13"/>
<reference evidence="1" key="1">
    <citation type="submission" date="2020-03" db="EMBL/GenBank/DDBJ databases">
        <title>The deep terrestrial virosphere.</title>
        <authorList>
            <person name="Holmfeldt K."/>
            <person name="Nilsson E."/>
            <person name="Simone D."/>
            <person name="Lopez-Fernandez M."/>
            <person name="Wu X."/>
            <person name="de Brujin I."/>
            <person name="Lundin D."/>
            <person name="Andersson A."/>
            <person name="Bertilsson S."/>
            <person name="Dopson M."/>
        </authorList>
    </citation>
    <scope>NUCLEOTIDE SEQUENCE</scope>
    <source>
        <strain evidence="1">MM415A02966</strain>
    </source>
</reference>
<gene>
    <name evidence="1" type="ORF">MM415A02966_0003</name>
</gene>
<sequence length="77" mass="8628">MIKELHQKLTNCLNTVQLGVAGRVLYYDKDVNMFVLAVHSTSPEKTHEASTLAWDSLPETLKNELQEANIGFAGRQI</sequence>
<accession>A0A6M3JS13</accession>
<name>A0A6M3JS13_9ZZZZ</name>
<proteinExistence type="predicted"/>